<comment type="caution">
    <text evidence="2">The sequence shown here is derived from an EMBL/GenBank/DDBJ whole genome shotgun (WGS) entry which is preliminary data.</text>
</comment>
<feature type="compositionally biased region" description="Basic and acidic residues" evidence="1">
    <location>
        <begin position="40"/>
        <end position="50"/>
    </location>
</feature>
<reference evidence="2" key="1">
    <citation type="submission" date="2022-01" db="EMBL/GenBank/DDBJ databases">
        <authorList>
            <person name="Criscuolo A."/>
        </authorList>
    </citation>
    <scope>NUCLEOTIDE SEQUENCE</scope>
    <source>
        <strain evidence="2">CIP111891</strain>
    </source>
</reference>
<dbReference type="RefSeq" id="WP_157256979.1">
    <property type="nucleotide sequence ID" value="NZ_CAKMMW010000031.1"/>
</dbReference>
<keyword evidence="3" id="KW-1185">Reference proteome</keyword>
<organism evidence="2 3">
    <name type="scientific">Paenibacillus allorhizoplanae</name>
    <dbReference type="NCBI Taxonomy" id="2905648"/>
    <lineage>
        <taxon>Bacteria</taxon>
        <taxon>Bacillati</taxon>
        <taxon>Bacillota</taxon>
        <taxon>Bacilli</taxon>
        <taxon>Bacillales</taxon>
        <taxon>Paenibacillaceae</taxon>
        <taxon>Paenibacillus</taxon>
    </lineage>
</organism>
<feature type="region of interest" description="Disordered" evidence="1">
    <location>
        <begin position="25"/>
        <end position="50"/>
    </location>
</feature>
<accession>A0ABM9CZN3</accession>
<evidence type="ECO:0000313" key="2">
    <source>
        <dbReference type="EMBL" id="CAH1228801.1"/>
    </source>
</evidence>
<gene>
    <name evidence="2" type="ORF">PAECIP111891_06356</name>
</gene>
<dbReference type="EMBL" id="CAKMMW010000031">
    <property type="protein sequence ID" value="CAH1228801.1"/>
    <property type="molecule type" value="Genomic_DNA"/>
</dbReference>
<evidence type="ECO:0000256" key="1">
    <source>
        <dbReference type="SAM" id="MobiDB-lite"/>
    </source>
</evidence>
<proteinExistence type="predicted"/>
<evidence type="ECO:0000313" key="3">
    <source>
        <dbReference type="Proteomes" id="UP000838821"/>
    </source>
</evidence>
<dbReference type="Proteomes" id="UP000838821">
    <property type="component" value="Unassembled WGS sequence"/>
</dbReference>
<feature type="compositionally biased region" description="Polar residues" evidence="1">
    <location>
        <begin position="25"/>
        <end position="35"/>
    </location>
</feature>
<sequence length="50" mass="5688">MDIDAFLTEVLSSNEDWHVTTTDGVSVIDPNQEQDIPTFDQHDDYLESGF</sequence>
<protein>
    <submittedName>
        <fullName evidence="2">Uncharacterized protein</fullName>
    </submittedName>
</protein>
<name>A0ABM9CZN3_9BACL</name>